<dbReference type="EMBL" id="JBHSIM010000039">
    <property type="protein sequence ID" value="MFC4834540.1"/>
    <property type="molecule type" value="Genomic_DNA"/>
</dbReference>
<sequence>MARSSPGSARSLVDRDAPLIRDHLRGRAAVLAAVAATAVAALAWRYAGDSDGGRTDRQLSGLLEMRQGTARAVGQGFAALGGPAPVVVALLVLAPLAWWLRGGRGLALVLAGPPMAMVTTSLVLKPLVERTRGDDLAFPSGHATSVGSLAVAGAVLVLGLPTLPRALRLLTVGGLAVLVGTVVASLVGRGYHYPTDTLGALGVAVAVVLVMALAVDAWADVVTDPGPDPRAFDPRERPTDVLPPLDPQPDARASSRASSSEVAAGFEPASG</sequence>
<keyword evidence="5" id="KW-1185">Reference proteome</keyword>
<dbReference type="InterPro" id="IPR000326">
    <property type="entry name" value="PAP2/HPO"/>
</dbReference>
<feature type="transmembrane region" description="Helical" evidence="2">
    <location>
        <begin position="76"/>
        <end position="100"/>
    </location>
</feature>
<feature type="compositionally biased region" description="Basic and acidic residues" evidence="1">
    <location>
        <begin position="230"/>
        <end position="239"/>
    </location>
</feature>
<evidence type="ECO:0000313" key="5">
    <source>
        <dbReference type="Proteomes" id="UP001595909"/>
    </source>
</evidence>
<evidence type="ECO:0000256" key="2">
    <source>
        <dbReference type="SAM" id="Phobius"/>
    </source>
</evidence>
<protein>
    <submittedName>
        <fullName evidence="4">Phosphatase PAP2 family protein</fullName>
    </submittedName>
</protein>
<gene>
    <name evidence="4" type="ORF">ACFPEL_19155</name>
</gene>
<feature type="compositionally biased region" description="Low complexity" evidence="1">
    <location>
        <begin position="251"/>
        <end position="264"/>
    </location>
</feature>
<keyword evidence="2" id="KW-1133">Transmembrane helix</keyword>
<feature type="transmembrane region" description="Helical" evidence="2">
    <location>
        <begin position="28"/>
        <end position="47"/>
    </location>
</feature>
<evidence type="ECO:0000313" key="4">
    <source>
        <dbReference type="EMBL" id="MFC4834540.1"/>
    </source>
</evidence>
<proteinExistence type="predicted"/>
<evidence type="ECO:0000256" key="1">
    <source>
        <dbReference type="SAM" id="MobiDB-lite"/>
    </source>
</evidence>
<name>A0ABV9RLF9_9PSEU</name>
<dbReference type="InterPro" id="IPR036938">
    <property type="entry name" value="PAP2/HPO_sf"/>
</dbReference>
<feature type="transmembrane region" description="Helical" evidence="2">
    <location>
        <begin position="106"/>
        <end position="124"/>
    </location>
</feature>
<dbReference type="SMART" id="SM00014">
    <property type="entry name" value="acidPPc"/>
    <property type="match status" value="1"/>
</dbReference>
<feature type="region of interest" description="Disordered" evidence="1">
    <location>
        <begin position="225"/>
        <end position="271"/>
    </location>
</feature>
<keyword evidence="2" id="KW-0812">Transmembrane</keyword>
<dbReference type="RefSeq" id="WP_274190627.1">
    <property type="nucleotide sequence ID" value="NZ_BAABHN010000039.1"/>
</dbReference>
<feature type="transmembrane region" description="Helical" evidence="2">
    <location>
        <begin position="198"/>
        <end position="219"/>
    </location>
</feature>
<dbReference type="SUPFAM" id="SSF48317">
    <property type="entry name" value="Acid phosphatase/Vanadium-dependent haloperoxidase"/>
    <property type="match status" value="1"/>
</dbReference>
<comment type="caution">
    <text evidence="4">The sequence shown here is derived from an EMBL/GenBank/DDBJ whole genome shotgun (WGS) entry which is preliminary data.</text>
</comment>
<organism evidence="4 5">
    <name type="scientific">Actinomycetospora chibensis</name>
    <dbReference type="NCBI Taxonomy" id="663606"/>
    <lineage>
        <taxon>Bacteria</taxon>
        <taxon>Bacillati</taxon>
        <taxon>Actinomycetota</taxon>
        <taxon>Actinomycetes</taxon>
        <taxon>Pseudonocardiales</taxon>
        <taxon>Pseudonocardiaceae</taxon>
        <taxon>Actinomycetospora</taxon>
    </lineage>
</organism>
<reference evidence="5" key="1">
    <citation type="journal article" date="2019" name="Int. J. Syst. Evol. Microbiol.">
        <title>The Global Catalogue of Microorganisms (GCM) 10K type strain sequencing project: providing services to taxonomists for standard genome sequencing and annotation.</title>
        <authorList>
            <consortium name="The Broad Institute Genomics Platform"/>
            <consortium name="The Broad Institute Genome Sequencing Center for Infectious Disease"/>
            <person name="Wu L."/>
            <person name="Ma J."/>
        </authorList>
    </citation>
    <scope>NUCLEOTIDE SEQUENCE [LARGE SCALE GENOMIC DNA]</scope>
    <source>
        <strain evidence="5">CCUG 50347</strain>
    </source>
</reference>
<dbReference type="Gene3D" id="1.20.144.10">
    <property type="entry name" value="Phosphatidic acid phosphatase type 2/haloperoxidase"/>
    <property type="match status" value="1"/>
</dbReference>
<keyword evidence="2" id="KW-0472">Membrane</keyword>
<accession>A0ABV9RLF9</accession>
<feature type="transmembrane region" description="Helical" evidence="2">
    <location>
        <begin position="166"/>
        <end position="186"/>
    </location>
</feature>
<feature type="domain" description="Phosphatidic acid phosphatase type 2/haloperoxidase" evidence="3">
    <location>
        <begin position="75"/>
        <end position="212"/>
    </location>
</feature>
<evidence type="ECO:0000259" key="3">
    <source>
        <dbReference type="SMART" id="SM00014"/>
    </source>
</evidence>
<feature type="transmembrane region" description="Helical" evidence="2">
    <location>
        <begin position="136"/>
        <end position="160"/>
    </location>
</feature>
<dbReference type="Proteomes" id="UP001595909">
    <property type="component" value="Unassembled WGS sequence"/>
</dbReference>
<dbReference type="Pfam" id="PF01569">
    <property type="entry name" value="PAP2"/>
    <property type="match status" value="1"/>
</dbReference>